<protein>
    <submittedName>
        <fullName evidence="14">T-lymphocyte activation antigen CD80-like</fullName>
    </submittedName>
</protein>
<gene>
    <name evidence="14" type="primary">LOC109104180</name>
</gene>
<comment type="subcellular location">
    <subcellularLocation>
        <location evidence="1">Cell membrane</location>
        <topology evidence="1">Single-pass type I membrane protein</topology>
    </subcellularLocation>
</comment>
<dbReference type="GO" id="GO:0071222">
    <property type="term" value="P:cellular response to lipopolysaccharide"/>
    <property type="evidence" value="ECO:0007669"/>
    <property type="project" value="TreeGrafter"/>
</dbReference>
<dbReference type="GO" id="GO:0042102">
    <property type="term" value="P:positive regulation of T cell proliferation"/>
    <property type="evidence" value="ECO:0007669"/>
    <property type="project" value="TreeGrafter"/>
</dbReference>
<evidence type="ECO:0000256" key="9">
    <source>
        <dbReference type="ARBA" id="ARBA00023180"/>
    </source>
</evidence>
<keyword evidence="10" id="KW-0393">Immunoglobulin domain</keyword>
<evidence type="ECO:0000256" key="12">
    <source>
        <dbReference type="SAM" id="SignalP"/>
    </source>
</evidence>
<dbReference type="InterPro" id="IPR007110">
    <property type="entry name" value="Ig-like_dom"/>
</dbReference>
<dbReference type="InterPro" id="IPR013106">
    <property type="entry name" value="Ig_V-set"/>
</dbReference>
<dbReference type="PANTHER" id="PTHR25466">
    <property type="entry name" value="T-LYMPHOCYTE ACTIVATION ANTIGEN"/>
    <property type="match status" value="1"/>
</dbReference>
<keyword evidence="7" id="KW-1015">Disulfide bond</keyword>
<name>A0A9Q9YWG5_CYPCA</name>
<keyword evidence="9" id="KW-0325">Glycoprotein</keyword>
<evidence type="ECO:0000256" key="1">
    <source>
        <dbReference type="ARBA" id="ARBA00004251"/>
    </source>
</evidence>
<dbReference type="Pfam" id="PF07686">
    <property type="entry name" value="V-set"/>
    <property type="match status" value="1"/>
</dbReference>
<keyword evidence="8" id="KW-0675">Receptor</keyword>
<dbReference type="AlphaFoldDB" id="A0A9Q9YWG5"/>
<dbReference type="GO" id="GO:0042130">
    <property type="term" value="P:negative regulation of T cell proliferation"/>
    <property type="evidence" value="ECO:0007669"/>
    <property type="project" value="TreeGrafter"/>
</dbReference>
<evidence type="ECO:0000256" key="4">
    <source>
        <dbReference type="ARBA" id="ARBA00022729"/>
    </source>
</evidence>
<accession>A0A9Q9YWG5</accession>
<evidence type="ECO:0000256" key="7">
    <source>
        <dbReference type="ARBA" id="ARBA00023157"/>
    </source>
</evidence>
<keyword evidence="2" id="KW-1003">Cell membrane</keyword>
<dbReference type="PROSITE" id="PS50835">
    <property type="entry name" value="IG_LIKE"/>
    <property type="match status" value="2"/>
</dbReference>
<feature type="chain" id="PRO_5040455107" evidence="12">
    <location>
        <begin position="30"/>
        <end position="333"/>
    </location>
</feature>
<dbReference type="GeneID" id="109104180"/>
<evidence type="ECO:0000313" key="14">
    <source>
        <dbReference type="RefSeq" id="XP_042627664.1"/>
    </source>
</evidence>
<sequence>MSLQLRCLYTHRYSLALVMTTLLLAAASAMNIQAVLGHSVTFRCPSNHSEPVEGLYVQKVTKDKDTYINGFYKDNNMPWNEYHSRTKVNKMDLSMEMRNVSVSDEGQYKCIIFVSGAEKRKISMIILKVTAEYSSPTITSDCSEHRRGVSGTGMSCHLSCSAVGGYPQSNVIWTGLNPSLTNLFYNWSSAQNESKTWTINQTITYNCDQQTNVSCVVGGAVSHTVTICETESFPLRVIAAIVFVLLFVLLLIFVVVMKCYCGRQRARVHLDREGSHITKAVVHPKIGFTSVLKQAPVDAFTEQCWTVLEQAFENVPFLSPVIHLEEHIISPAS</sequence>
<evidence type="ECO:0000256" key="2">
    <source>
        <dbReference type="ARBA" id="ARBA00022475"/>
    </source>
</evidence>
<keyword evidence="4 12" id="KW-0732">Signal</keyword>
<keyword evidence="6 11" id="KW-0472">Membrane</keyword>
<evidence type="ECO:0000256" key="6">
    <source>
        <dbReference type="ARBA" id="ARBA00023136"/>
    </source>
</evidence>
<dbReference type="OrthoDB" id="9904387at2759"/>
<evidence type="ECO:0000256" key="3">
    <source>
        <dbReference type="ARBA" id="ARBA00022692"/>
    </source>
</evidence>
<proteinExistence type="predicted"/>
<evidence type="ECO:0000256" key="11">
    <source>
        <dbReference type="SAM" id="Phobius"/>
    </source>
</evidence>
<dbReference type="InterPro" id="IPR051713">
    <property type="entry name" value="T-cell_Activation_Regulation"/>
</dbReference>
<reference evidence="14" key="1">
    <citation type="submission" date="2025-08" db="UniProtKB">
        <authorList>
            <consortium name="RefSeq"/>
        </authorList>
    </citation>
    <scope>IDENTIFICATION</scope>
    <source>
        <tissue evidence="14">Muscle</tissue>
    </source>
</reference>
<evidence type="ECO:0000256" key="8">
    <source>
        <dbReference type="ARBA" id="ARBA00023170"/>
    </source>
</evidence>
<dbReference type="KEGG" id="ccar:109104180"/>
<feature type="domain" description="Ig-like" evidence="13">
    <location>
        <begin position="136"/>
        <end position="207"/>
    </location>
</feature>
<dbReference type="GO" id="GO:0009897">
    <property type="term" value="C:external side of plasma membrane"/>
    <property type="evidence" value="ECO:0007669"/>
    <property type="project" value="TreeGrafter"/>
</dbReference>
<organism evidence="14">
    <name type="scientific">Cyprinus carpio</name>
    <name type="common">Common carp</name>
    <dbReference type="NCBI Taxonomy" id="7962"/>
    <lineage>
        <taxon>Eukaryota</taxon>
        <taxon>Metazoa</taxon>
        <taxon>Chordata</taxon>
        <taxon>Craniata</taxon>
        <taxon>Vertebrata</taxon>
        <taxon>Euteleostomi</taxon>
        <taxon>Actinopterygii</taxon>
        <taxon>Neopterygii</taxon>
        <taxon>Teleostei</taxon>
        <taxon>Ostariophysi</taxon>
        <taxon>Cypriniformes</taxon>
        <taxon>Cyprinidae</taxon>
        <taxon>Cyprininae</taxon>
        <taxon>Cyprinus</taxon>
    </lineage>
</organism>
<dbReference type="GO" id="GO:0031295">
    <property type="term" value="P:T cell costimulation"/>
    <property type="evidence" value="ECO:0007669"/>
    <property type="project" value="TreeGrafter"/>
</dbReference>
<feature type="signal peptide" evidence="12">
    <location>
        <begin position="1"/>
        <end position="29"/>
    </location>
</feature>
<dbReference type="GO" id="GO:0006955">
    <property type="term" value="P:immune response"/>
    <property type="evidence" value="ECO:0007669"/>
    <property type="project" value="TreeGrafter"/>
</dbReference>
<dbReference type="GO" id="GO:0007166">
    <property type="term" value="P:cell surface receptor signaling pathway"/>
    <property type="evidence" value="ECO:0007669"/>
    <property type="project" value="TreeGrafter"/>
</dbReference>
<dbReference type="PANTHER" id="PTHR25466:SF2">
    <property type="entry name" value="T-LYMPHOCYTE ACTIVATION ANTIGEN CD86"/>
    <property type="match status" value="1"/>
</dbReference>
<feature type="transmembrane region" description="Helical" evidence="11">
    <location>
        <begin position="237"/>
        <end position="257"/>
    </location>
</feature>
<evidence type="ECO:0000259" key="13">
    <source>
        <dbReference type="PROSITE" id="PS50835"/>
    </source>
</evidence>
<keyword evidence="5 11" id="KW-1133">Transmembrane helix</keyword>
<evidence type="ECO:0000256" key="10">
    <source>
        <dbReference type="ARBA" id="ARBA00023319"/>
    </source>
</evidence>
<evidence type="ECO:0000256" key="5">
    <source>
        <dbReference type="ARBA" id="ARBA00022989"/>
    </source>
</evidence>
<feature type="domain" description="Ig-like" evidence="13">
    <location>
        <begin position="37"/>
        <end position="123"/>
    </location>
</feature>
<keyword evidence="3 11" id="KW-0812">Transmembrane</keyword>
<dbReference type="RefSeq" id="XP_042627664.1">
    <property type="nucleotide sequence ID" value="XM_042771730.1"/>
</dbReference>
<dbReference type="Proteomes" id="UP001155660">
    <property type="component" value="Chromosome A15"/>
</dbReference>